<name>A0A7I8VDV4_9ANNE</name>
<dbReference type="InterPro" id="IPR050741">
    <property type="entry name" value="Acyl-CoA_dehydrogenase"/>
</dbReference>
<dbReference type="SUPFAM" id="SSF56645">
    <property type="entry name" value="Acyl-CoA dehydrogenase NM domain-like"/>
    <property type="match status" value="1"/>
</dbReference>
<proteinExistence type="inferred from homology"/>
<evidence type="ECO:0000313" key="12">
    <source>
        <dbReference type="Proteomes" id="UP000549394"/>
    </source>
</evidence>
<feature type="domain" description="Acyl-CoA oxidase/dehydrogenase middle" evidence="9">
    <location>
        <begin position="146"/>
        <end position="240"/>
    </location>
</feature>
<evidence type="ECO:0000256" key="4">
    <source>
        <dbReference type="ARBA" id="ARBA00022630"/>
    </source>
</evidence>
<evidence type="ECO:0000259" key="9">
    <source>
        <dbReference type="Pfam" id="PF02770"/>
    </source>
</evidence>
<dbReference type="GO" id="GO:0005739">
    <property type="term" value="C:mitochondrion"/>
    <property type="evidence" value="ECO:0007669"/>
    <property type="project" value="TreeGrafter"/>
</dbReference>
<dbReference type="InterPro" id="IPR036250">
    <property type="entry name" value="AcylCo_DH-like_C"/>
</dbReference>
<sequence>MRNLIKALQISRSFSTSLITRQSNGFSLNLTSEQLEIRNLARKFSREEIIPKAAEYDRTGEYPWPILQKAWDLGLTNTHIPTEYGGPGLTFMDDVIIAEELSYGCAACATAIGASQLAQTPLILAGSDNLKREYLGRLVAEPVVAAYCVTEPSAGSDVASIKTKAVKKGDEYVLNGSKMWITNGGVANWYFVLTKTGDSAANGFTAFIVDADSPGLSPGKKEINMGQRASDTRAVFFEDVVVPAKNVIGKEGEGFKIAMGVFDRTRPPVAAIGVGIAQRALDEATKYSLERKTFGEVIAKHQAVQFMIAEMAINVEAARLLTYKGAFELDIGSGRRSTYFASISKAFAADFANKAASDCVQIFGGNGYNTEYPAEKLMRDAKILQIYEGTSQIQRLIIARELLKRAASGDK</sequence>
<dbReference type="FunFam" id="1.10.540.10:FF:000010">
    <property type="entry name" value="Medium-chain specific acyl-CoA dehydrogenase, mitochondrial"/>
    <property type="match status" value="1"/>
</dbReference>
<evidence type="ECO:0000256" key="3">
    <source>
        <dbReference type="ARBA" id="ARBA00019125"/>
    </source>
</evidence>
<dbReference type="Proteomes" id="UP000549394">
    <property type="component" value="Unassembled WGS sequence"/>
</dbReference>
<protein>
    <recommendedName>
        <fullName evidence="3">Medium-chain specific acyl-CoA dehydrogenase, mitochondrial</fullName>
    </recommendedName>
</protein>
<feature type="domain" description="Acyl-CoA dehydrogenase/oxidase N-terminal" evidence="10">
    <location>
        <begin position="31"/>
        <end position="140"/>
    </location>
</feature>
<keyword evidence="4 7" id="KW-0285">Flavoprotein</keyword>
<evidence type="ECO:0000256" key="1">
    <source>
        <dbReference type="ARBA" id="ARBA00001974"/>
    </source>
</evidence>
<dbReference type="PIRSF" id="PIRSF016578">
    <property type="entry name" value="HsaA"/>
    <property type="match status" value="1"/>
</dbReference>
<dbReference type="InterPro" id="IPR009075">
    <property type="entry name" value="AcylCo_DH/oxidase_C"/>
</dbReference>
<organism evidence="11 12">
    <name type="scientific">Dimorphilus gyrociliatus</name>
    <dbReference type="NCBI Taxonomy" id="2664684"/>
    <lineage>
        <taxon>Eukaryota</taxon>
        <taxon>Metazoa</taxon>
        <taxon>Spiralia</taxon>
        <taxon>Lophotrochozoa</taxon>
        <taxon>Annelida</taxon>
        <taxon>Polychaeta</taxon>
        <taxon>Polychaeta incertae sedis</taxon>
        <taxon>Dinophilidae</taxon>
        <taxon>Dimorphilus</taxon>
    </lineage>
</organism>
<dbReference type="Pfam" id="PF02771">
    <property type="entry name" value="Acyl-CoA_dh_N"/>
    <property type="match status" value="1"/>
</dbReference>
<evidence type="ECO:0000256" key="2">
    <source>
        <dbReference type="ARBA" id="ARBA00009347"/>
    </source>
</evidence>
<gene>
    <name evidence="11" type="ORF">DGYR_LOCUS2784</name>
</gene>
<dbReference type="InterPro" id="IPR037069">
    <property type="entry name" value="AcylCoA_DH/ox_N_sf"/>
</dbReference>
<dbReference type="InterPro" id="IPR006089">
    <property type="entry name" value="Acyl-CoA_DH_CS"/>
</dbReference>
<dbReference type="InterPro" id="IPR013786">
    <property type="entry name" value="AcylCoA_DH/ox_N"/>
</dbReference>
<keyword evidence="12" id="KW-1185">Reference proteome</keyword>
<dbReference type="GO" id="GO:0070991">
    <property type="term" value="F:medium-chain fatty acyl-CoA dehydrogenase activity"/>
    <property type="evidence" value="ECO:0007669"/>
    <property type="project" value="TreeGrafter"/>
</dbReference>
<dbReference type="Pfam" id="PF02770">
    <property type="entry name" value="Acyl-CoA_dh_M"/>
    <property type="match status" value="1"/>
</dbReference>
<keyword evidence="5 7" id="KW-0274">FAD</keyword>
<dbReference type="InterPro" id="IPR046373">
    <property type="entry name" value="Acyl-CoA_Oxase/DH_mid-dom_sf"/>
</dbReference>
<dbReference type="PANTHER" id="PTHR48083:SF2">
    <property type="entry name" value="MEDIUM-CHAIN SPECIFIC ACYL-COA DEHYDROGENASE, MITOCHONDRIAL"/>
    <property type="match status" value="1"/>
</dbReference>
<dbReference type="FunFam" id="2.40.110.10:FF:000001">
    <property type="entry name" value="Acyl-CoA dehydrogenase, mitochondrial"/>
    <property type="match status" value="1"/>
</dbReference>
<dbReference type="PROSITE" id="PS00072">
    <property type="entry name" value="ACYL_COA_DH_1"/>
    <property type="match status" value="1"/>
</dbReference>
<comment type="caution">
    <text evidence="11">The sequence shown here is derived from an EMBL/GenBank/DDBJ whole genome shotgun (WGS) entry which is preliminary data.</text>
</comment>
<dbReference type="PANTHER" id="PTHR48083">
    <property type="entry name" value="MEDIUM-CHAIN SPECIFIC ACYL-COA DEHYDROGENASE, MITOCHONDRIAL-RELATED"/>
    <property type="match status" value="1"/>
</dbReference>
<dbReference type="AlphaFoldDB" id="A0A7I8VDV4"/>
<evidence type="ECO:0000259" key="10">
    <source>
        <dbReference type="Pfam" id="PF02771"/>
    </source>
</evidence>
<evidence type="ECO:0000313" key="11">
    <source>
        <dbReference type="EMBL" id="CAD5113861.1"/>
    </source>
</evidence>
<dbReference type="EMBL" id="CAJFCJ010000004">
    <property type="protein sequence ID" value="CAD5113861.1"/>
    <property type="molecule type" value="Genomic_DNA"/>
</dbReference>
<evidence type="ECO:0000256" key="5">
    <source>
        <dbReference type="ARBA" id="ARBA00022827"/>
    </source>
</evidence>
<keyword evidence="6 7" id="KW-0560">Oxidoreductase</keyword>
<dbReference type="Gene3D" id="2.40.110.10">
    <property type="entry name" value="Butyryl-CoA Dehydrogenase, subunit A, domain 2"/>
    <property type="match status" value="1"/>
</dbReference>
<dbReference type="InterPro" id="IPR009100">
    <property type="entry name" value="AcylCoA_DH/oxidase_NM_dom_sf"/>
</dbReference>
<dbReference type="SUPFAM" id="SSF47203">
    <property type="entry name" value="Acyl-CoA dehydrogenase C-terminal domain-like"/>
    <property type="match status" value="1"/>
</dbReference>
<accession>A0A7I8VDV4</accession>
<evidence type="ECO:0000256" key="7">
    <source>
        <dbReference type="RuleBase" id="RU362125"/>
    </source>
</evidence>
<dbReference type="InterPro" id="IPR006091">
    <property type="entry name" value="Acyl-CoA_Oxase/DH_mid-dom"/>
</dbReference>
<dbReference type="FunFam" id="1.20.140.10:FF:000011">
    <property type="entry name" value="Medium-chain specific acyl-CoA dehydrogenase, mitochondrial"/>
    <property type="match status" value="1"/>
</dbReference>
<reference evidence="11 12" key="1">
    <citation type="submission" date="2020-08" db="EMBL/GenBank/DDBJ databases">
        <authorList>
            <person name="Hejnol A."/>
        </authorList>
    </citation>
    <scope>NUCLEOTIDE SEQUENCE [LARGE SCALE GENOMIC DNA]</scope>
</reference>
<dbReference type="Gene3D" id="1.20.140.10">
    <property type="entry name" value="Butyryl-CoA Dehydrogenase, subunit A, domain 3"/>
    <property type="match status" value="1"/>
</dbReference>
<dbReference type="Gene3D" id="1.10.540.10">
    <property type="entry name" value="Acyl-CoA dehydrogenase/oxidase, N-terminal domain"/>
    <property type="match status" value="1"/>
</dbReference>
<dbReference type="Pfam" id="PF00441">
    <property type="entry name" value="Acyl-CoA_dh_1"/>
    <property type="match status" value="1"/>
</dbReference>
<evidence type="ECO:0000256" key="6">
    <source>
        <dbReference type="ARBA" id="ARBA00023002"/>
    </source>
</evidence>
<dbReference type="GO" id="GO:0050660">
    <property type="term" value="F:flavin adenine dinucleotide binding"/>
    <property type="evidence" value="ECO:0007669"/>
    <property type="project" value="InterPro"/>
</dbReference>
<evidence type="ECO:0000259" key="8">
    <source>
        <dbReference type="Pfam" id="PF00441"/>
    </source>
</evidence>
<comment type="cofactor">
    <cofactor evidence="1 7">
        <name>FAD</name>
        <dbReference type="ChEBI" id="CHEBI:57692"/>
    </cofactor>
</comment>
<comment type="similarity">
    <text evidence="2 7">Belongs to the acyl-CoA dehydrogenase family.</text>
</comment>
<dbReference type="GO" id="GO:0051793">
    <property type="term" value="P:medium-chain fatty acid catabolic process"/>
    <property type="evidence" value="ECO:0007669"/>
    <property type="project" value="TreeGrafter"/>
</dbReference>
<feature type="domain" description="Acyl-CoA dehydrogenase/oxidase C-terminal" evidence="8">
    <location>
        <begin position="252"/>
        <end position="403"/>
    </location>
</feature>
<dbReference type="PROSITE" id="PS00073">
    <property type="entry name" value="ACYL_COA_DH_2"/>
    <property type="match status" value="1"/>
</dbReference>
<dbReference type="OrthoDB" id="10262177at2759"/>